<dbReference type="InterPro" id="IPR000504">
    <property type="entry name" value="RRM_dom"/>
</dbReference>
<evidence type="ECO:0000256" key="2">
    <source>
        <dbReference type="PROSITE-ProRule" id="PRU00176"/>
    </source>
</evidence>
<evidence type="ECO:0000313" key="6">
    <source>
        <dbReference type="Proteomes" id="UP000094389"/>
    </source>
</evidence>
<dbReference type="STRING" id="983966.A0A1E4S9G4"/>
<dbReference type="InterPro" id="IPR051229">
    <property type="entry name" value="ALYREF_mRNA_export"/>
</dbReference>
<dbReference type="Proteomes" id="UP000094389">
    <property type="component" value="Unassembled WGS sequence"/>
</dbReference>
<dbReference type="OMA" id="NEFGPIK"/>
<dbReference type="Gene3D" id="3.30.70.330">
    <property type="match status" value="1"/>
</dbReference>
<dbReference type="GO" id="GO:0005634">
    <property type="term" value="C:nucleus"/>
    <property type="evidence" value="ECO:0007669"/>
    <property type="project" value="TreeGrafter"/>
</dbReference>
<keyword evidence="1 2" id="KW-0694">RNA-binding</keyword>
<protein>
    <recommendedName>
        <fullName evidence="4">RRM domain-containing protein</fullName>
    </recommendedName>
</protein>
<dbReference type="PROSITE" id="PS50102">
    <property type="entry name" value="RRM"/>
    <property type="match status" value="1"/>
</dbReference>
<sequence length="218" mass="23469">MSSALDQSLDEIIASKPKNSGARKPRAPKAKVTKAVQQPKKATSKAAKAAKGATPVAPDVLFASYATKVVVYGLPKDIKQDAIKDFFSSEIGGVQSVVLSYNEKGHSKGIATVNFKSSVNANKAVEKYNGAPIDGKNKLKLELIIDPTKKPLASRIVANVTAVSDKKKKQSKETPKKATSNTTDAPKKKAKKARAKKPAKKTVEQLDQEMSDYFEKKD</sequence>
<gene>
    <name evidence="5" type="ORF">CYBJADRAFT_7776</name>
</gene>
<feature type="compositionally biased region" description="Basic residues" evidence="3">
    <location>
        <begin position="21"/>
        <end position="32"/>
    </location>
</feature>
<proteinExistence type="predicted"/>
<dbReference type="SUPFAM" id="SSF54928">
    <property type="entry name" value="RNA-binding domain, RBD"/>
    <property type="match status" value="1"/>
</dbReference>
<dbReference type="RefSeq" id="XP_020073194.1">
    <property type="nucleotide sequence ID" value="XM_020217936.1"/>
</dbReference>
<evidence type="ECO:0000256" key="3">
    <source>
        <dbReference type="SAM" id="MobiDB-lite"/>
    </source>
</evidence>
<accession>A0A1E4S9G4</accession>
<feature type="compositionally biased region" description="Basic residues" evidence="3">
    <location>
        <begin position="188"/>
        <end position="200"/>
    </location>
</feature>
<dbReference type="PANTHER" id="PTHR19965:SF35">
    <property type="entry name" value="RNA ANNEALING PROTEIN YRA1"/>
    <property type="match status" value="1"/>
</dbReference>
<dbReference type="PANTHER" id="PTHR19965">
    <property type="entry name" value="RNA AND EXPORT FACTOR BINDING PROTEIN"/>
    <property type="match status" value="1"/>
</dbReference>
<evidence type="ECO:0000313" key="5">
    <source>
        <dbReference type="EMBL" id="ODV76155.1"/>
    </source>
</evidence>
<dbReference type="InterPro" id="IPR035979">
    <property type="entry name" value="RBD_domain_sf"/>
</dbReference>
<dbReference type="InterPro" id="IPR012677">
    <property type="entry name" value="Nucleotide-bd_a/b_plait_sf"/>
</dbReference>
<reference evidence="5 6" key="1">
    <citation type="journal article" date="2016" name="Proc. Natl. Acad. Sci. U.S.A.">
        <title>Comparative genomics of biotechnologically important yeasts.</title>
        <authorList>
            <person name="Riley R."/>
            <person name="Haridas S."/>
            <person name="Wolfe K.H."/>
            <person name="Lopes M.R."/>
            <person name="Hittinger C.T."/>
            <person name="Goeker M."/>
            <person name="Salamov A.A."/>
            <person name="Wisecaver J.H."/>
            <person name="Long T.M."/>
            <person name="Calvey C.H."/>
            <person name="Aerts A.L."/>
            <person name="Barry K.W."/>
            <person name="Choi C."/>
            <person name="Clum A."/>
            <person name="Coughlan A.Y."/>
            <person name="Deshpande S."/>
            <person name="Douglass A.P."/>
            <person name="Hanson S.J."/>
            <person name="Klenk H.-P."/>
            <person name="LaButti K.M."/>
            <person name="Lapidus A."/>
            <person name="Lindquist E.A."/>
            <person name="Lipzen A.M."/>
            <person name="Meier-Kolthoff J.P."/>
            <person name="Ohm R.A."/>
            <person name="Otillar R.P."/>
            <person name="Pangilinan J.L."/>
            <person name="Peng Y."/>
            <person name="Rokas A."/>
            <person name="Rosa C.A."/>
            <person name="Scheuner C."/>
            <person name="Sibirny A.A."/>
            <person name="Slot J.C."/>
            <person name="Stielow J.B."/>
            <person name="Sun H."/>
            <person name="Kurtzman C.P."/>
            <person name="Blackwell M."/>
            <person name="Grigoriev I.V."/>
            <person name="Jeffries T.W."/>
        </authorList>
    </citation>
    <scope>NUCLEOTIDE SEQUENCE [LARGE SCALE GENOMIC DNA]</scope>
    <source>
        <strain evidence="6">ATCC 18201 / CBS 1600 / BCRC 20928 / JCM 3617 / NBRC 0987 / NRRL Y-1542</strain>
    </source>
</reference>
<dbReference type="GeneID" id="30992332"/>
<evidence type="ECO:0000259" key="4">
    <source>
        <dbReference type="PROSITE" id="PS50102"/>
    </source>
</evidence>
<dbReference type="SMART" id="SM00360">
    <property type="entry name" value="RRM"/>
    <property type="match status" value="1"/>
</dbReference>
<name>A0A1E4S9G4_CYBJN</name>
<keyword evidence="6" id="KW-1185">Reference proteome</keyword>
<evidence type="ECO:0000256" key="1">
    <source>
        <dbReference type="ARBA" id="ARBA00022884"/>
    </source>
</evidence>
<dbReference type="OrthoDB" id="346839at2759"/>
<dbReference type="GO" id="GO:0003729">
    <property type="term" value="F:mRNA binding"/>
    <property type="evidence" value="ECO:0007669"/>
    <property type="project" value="TreeGrafter"/>
</dbReference>
<organism evidence="5 6">
    <name type="scientific">Cyberlindnera jadinii (strain ATCC 18201 / CBS 1600 / BCRC 20928 / JCM 3617 / NBRC 0987 / NRRL Y-1542)</name>
    <name type="common">Torula yeast</name>
    <name type="synonym">Candida utilis</name>
    <dbReference type="NCBI Taxonomy" id="983966"/>
    <lineage>
        <taxon>Eukaryota</taxon>
        <taxon>Fungi</taxon>
        <taxon>Dikarya</taxon>
        <taxon>Ascomycota</taxon>
        <taxon>Saccharomycotina</taxon>
        <taxon>Saccharomycetes</taxon>
        <taxon>Phaffomycetales</taxon>
        <taxon>Phaffomycetaceae</taxon>
        <taxon>Cyberlindnera</taxon>
    </lineage>
</organism>
<feature type="region of interest" description="Disordered" evidence="3">
    <location>
        <begin position="163"/>
        <end position="218"/>
    </location>
</feature>
<dbReference type="AlphaFoldDB" id="A0A1E4S9G4"/>
<feature type="region of interest" description="Disordered" evidence="3">
    <location>
        <begin position="1"/>
        <end position="51"/>
    </location>
</feature>
<dbReference type="EMBL" id="KV453925">
    <property type="protein sequence ID" value="ODV76155.1"/>
    <property type="molecule type" value="Genomic_DNA"/>
</dbReference>
<dbReference type="Pfam" id="PF00076">
    <property type="entry name" value="RRM_1"/>
    <property type="match status" value="1"/>
</dbReference>
<feature type="compositionally biased region" description="Low complexity" evidence="3">
    <location>
        <begin position="40"/>
        <end position="51"/>
    </location>
</feature>
<feature type="domain" description="RRM" evidence="4">
    <location>
        <begin position="67"/>
        <end position="146"/>
    </location>
</feature>